<evidence type="ECO:0000313" key="6">
    <source>
        <dbReference type="Proteomes" id="UP000321513"/>
    </source>
</evidence>
<evidence type="ECO:0000256" key="3">
    <source>
        <dbReference type="ARBA" id="ARBA00023163"/>
    </source>
</evidence>
<dbReference type="GO" id="GO:0003700">
    <property type="term" value="F:DNA-binding transcription factor activity"/>
    <property type="evidence" value="ECO:0007669"/>
    <property type="project" value="InterPro"/>
</dbReference>
<evidence type="ECO:0000256" key="1">
    <source>
        <dbReference type="ARBA" id="ARBA00023015"/>
    </source>
</evidence>
<dbReference type="Pfam" id="PF12833">
    <property type="entry name" value="HTH_18"/>
    <property type="match status" value="1"/>
</dbReference>
<evidence type="ECO:0000313" key="5">
    <source>
        <dbReference type="EMBL" id="GEO09588.1"/>
    </source>
</evidence>
<dbReference type="SUPFAM" id="SSF46689">
    <property type="entry name" value="Homeodomain-like"/>
    <property type="match status" value="1"/>
</dbReference>
<proteinExistence type="predicted"/>
<protein>
    <submittedName>
        <fullName evidence="5">Transcriptional regulator</fullName>
    </submittedName>
</protein>
<dbReference type="GO" id="GO:0043565">
    <property type="term" value="F:sequence-specific DNA binding"/>
    <property type="evidence" value="ECO:0007669"/>
    <property type="project" value="InterPro"/>
</dbReference>
<keyword evidence="2" id="KW-0238">DNA-binding</keyword>
<keyword evidence="1" id="KW-0805">Transcription regulation</keyword>
<gene>
    <name evidence="5" type="ORF">SAE01_20840</name>
</gene>
<keyword evidence="3" id="KW-0804">Transcription</keyword>
<keyword evidence="6" id="KW-1185">Reference proteome</keyword>
<dbReference type="PANTHER" id="PTHR43280">
    <property type="entry name" value="ARAC-FAMILY TRANSCRIPTIONAL REGULATOR"/>
    <property type="match status" value="1"/>
</dbReference>
<dbReference type="InterPro" id="IPR018060">
    <property type="entry name" value="HTH_AraC"/>
</dbReference>
<sequence length="279" mass="32701">MGEEDAEKDFYVFERNKELQRLPVNYPYRSDHFTIVLVTEGNARLKLNLIDYLVEKHNLLIISPNDVRQFLSISSNCNYIGVGFTQDFLMHSGLHKKNIDAFDFFSSQAKPVVKLGENNTEILFQLFSILHRKSSLREEVFFRDEFIYHGFSALIFEIAFLFRKSNTVHLKITRKEDLVMRFMKLLPLHFKNERGLKFYADLMFITPKYLTQTIKQITGKTAGDFIDEMVIMEAKVLLNNFSKSIGQVAEELNFSDQFYFSKFFKKHTGTNPSDYRSSL</sequence>
<evidence type="ECO:0000256" key="2">
    <source>
        <dbReference type="ARBA" id="ARBA00023125"/>
    </source>
</evidence>
<accession>A0A512BCA9</accession>
<dbReference type="PROSITE" id="PS01124">
    <property type="entry name" value="HTH_ARAC_FAMILY_2"/>
    <property type="match status" value="1"/>
</dbReference>
<reference evidence="5 6" key="1">
    <citation type="submission" date="2019-07" db="EMBL/GenBank/DDBJ databases">
        <title>Whole genome shotgun sequence of Segetibacter aerophilus NBRC 106135.</title>
        <authorList>
            <person name="Hosoyama A."/>
            <person name="Uohara A."/>
            <person name="Ohji S."/>
            <person name="Ichikawa N."/>
        </authorList>
    </citation>
    <scope>NUCLEOTIDE SEQUENCE [LARGE SCALE GENOMIC DNA]</scope>
    <source>
        <strain evidence="5 6">NBRC 106135</strain>
    </source>
</reference>
<dbReference type="EMBL" id="BJYT01000007">
    <property type="protein sequence ID" value="GEO09588.1"/>
    <property type="molecule type" value="Genomic_DNA"/>
</dbReference>
<evidence type="ECO:0000259" key="4">
    <source>
        <dbReference type="PROSITE" id="PS01124"/>
    </source>
</evidence>
<dbReference type="PRINTS" id="PR00032">
    <property type="entry name" value="HTHARAC"/>
</dbReference>
<dbReference type="Gene3D" id="1.10.10.60">
    <property type="entry name" value="Homeodomain-like"/>
    <property type="match status" value="1"/>
</dbReference>
<dbReference type="Proteomes" id="UP000321513">
    <property type="component" value="Unassembled WGS sequence"/>
</dbReference>
<dbReference type="InterPro" id="IPR020449">
    <property type="entry name" value="Tscrpt_reg_AraC-type_HTH"/>
</dbReference>
<organism evidence="5 6">
    <name type="scientific">Segetibacter aerophilus</name>
    <dbReference type="NCBI Taxonomy" id="670293"/>
    <lineage>
        <taxon>Bacteria</taxon>
        <taxon>Pseudomonadati</taxon>
        <taxon>Bacteroidota</taxon>
        <taxon>Chitinophagia</taxon>
        <taxon>Chitinophagales</taxon>
        <taxon>Chitinophagaceae</taxon>
        <taxon>Segetibacter</taxon>
    </lineage>
</organism>
<feature type="domain" description="HTH araC/xylS-type" evidence="4">
    <location>
        <begin position="180"/>
        <end position="278"/>
    </location>
</feature>
<dbReference type="PANTHER" id="PTHR43280:SF32">
    <property type="entry name" value="TRANSCRIPTIONAL REGULATORY PROTEIN"/>
    <property type="match status" value="1"/>
</dbReference>
<dbReference type="SMART" id="SM00342">
    <property type="entry name" value="HTH_ARAC"/>
    <property type="match status" value="1"/>
</dbReference>
<dbReference type="AlphaFoldDB" id="A0A512BCA9"/>
<dbReference type="InterPro" id="IPR009057">
    <property type="entry name" value="Homeodomain-like_sf"/>
</dbReference>
<comment type="caution">
    <text evidence="5">The sequence shown here is derived from an EMBL/GenBank/DDBJ whole genome shotgun (WGS) entry which is preliminary data.</text>
</comment>
<name>A0A512BCA9_9BACT</name>